<organism evidence="1 2">
    <name type="scientific">Kluyveromyces lactis (strain ATCC 8585 / CBS 2359 / DSM 70799 / NBRC 1267 / NRRL Y-1140 / WM37)</name>
    <name type="common">Yeast</name>
    <name type="synonym">Candida sphaerica</name>
    <dbReference type="NCBI Taxonomy" id="284590"/>
    <lineage>
        <taxon>Eukaryota</taxon>
        <taxon>Fungi</taxon>
        <taxon>Dikarya</taxon>
        <taxon>Ascomycota</taxon>
        <taxon>Saccharomycotina</taxon>
        <taxon>Saccharomycetes</taxon>
        <taxon>Saccharomycetales</taxon>
        <taxon>Saccharomycetaceae</taxon>
        <taxon>Kluyveromyces</taxon>
    </lineage>
</organism>
<dbReference type="InterPro" id="IPR018854">
    <property type="entry name" value="Psome_chaperone_3/4"/>
</dbReference>
<name>Q6CRP5_KLULA</name>
<dbReference type="AlphaFoldDB" id="Q6CRP5"/>
<dbReference type="GeneID" id="2892938"/>
<dbReference type="EMBL" id="CR382124">
    <property type="protein sequence ID" value="CAH00490.1"/>
    <property type="molecule type" value="Genomic_DNA"/>
</dbReference>
<dbReference type="HOGENOM" id="CLU_1759096_0_0_1"/>
<protein>
    <submittedName>
        <fullName evidence="1">KLLA0D07436p</fullName>
    </submittedName>
</protein>
<proteinExistence type="predicted"/>
<reference evidence="1 2" key="1">
    <citation type="journal article" date="2004" name="Nature">
        <title>Genome evolution in yeasts.</title>
        <authorList>
            <consortium name="Genolevures"/>
            <person name="Dujon B."/>
            <person name="Sherman D."/>
            <person name="Fischer G."/>
            <person name="Durrens P."/>
            <person name="Casaregola S."/>
            <person name="Lafontaine I."/>
            <person name="de Montigny J."/>
            <person name="Marck C."/>
            <person name="Neuveglise C."/>
            <person name="Talla E."/>
            <person name="Goffard N."/>
            <person name="Frangeul L."/>
            <person name="Aigle M."/>
            <person name="Anthouard V."/>
            <person name="Babour A."/>
            <person name="Barbe V."/>
            <person name="Barnay S."/>
            <person name="Blanchin S."/>
            <person name="Beckerich J.M."/>
            <person name="Beyne E."/>
            <person name="Bleykasten C."/>
            <person name="Boisrame A."/>
            <person name="Boyer J."/>
            <person name="Cattolico L."/>
            <person name="Confanioleri F."/>
            <person name="de Daruvar A."/>
            <person name="Despons L."/>
            <person name="Fabre E."/>
            <person name="Fairhead C."/>
            <person name="Ferry-Dumazet H."/>
            <person name="Groppi A."/>
            <person name="Hantraye F."/>
            <person name="Hennequin C."/>
            <person name="Jauniaux N."/>
            <person name="Joyet P."/>
            <person name="Kachouri R."/>
            <person name="Kerrest A."/>
            <person name="Koszul R."/>
            <person name="Lemaire M."/>
            <person name="Lesur I."/>
            <person name="Ma L."/>
            <person name="Muller H."/>
            <person name="Nicaud J.M."/>
            <person name="Nikolski M."/>
            <person name="Oztas S."/>
            <person name="Ozier-Kalogeropoulos O."/>
            <person name="Pellenz S."/>
            <person name="Potier S."/>
            <person name="Richard G.F."/>
            <person name="Straub M.L."/>
            <person name="Suleau A."/>
            <person name="Swennene D."/>
            <person name="Tekaia F."/>
            <person name="Wesolowski-Louvel M."/>
            <person name="Westhof E."/>
            <person name="Wirth B."/>
            <person name="Zeniou-Meyer M."/>
            <person name="Zivanovic I."/>
            <person name="Bolotin-Fukuhara M."/>
            <person name="Thierry A."/>
            <person name="Bouchier C."/>
            <person name="Caudron B."/>
            <person name="Scarpelli C."/>
            <person name="Gaillardin C."/>
            <person name="Weissenbach J."/>
            <person name="Wincker P."/>
            <person name="Souciet J.L."/>
        </authorList>
    </citation>
    <scope>NUCLEOTIDE SEQUENCE [LARGE SCALE GENOMIC DNA]</scope>
    <source>
        <strain evidence="2">ATCC 8585 / CBS 2359 / DSM 70799 / NBRC 1267 / NRRL Y-1140 / WM37</strain>
    </source>
</reference>
<dbReference type="Gene3D" id="3.30.230.100">
    <property type="match status" value="1"/>
</dbReference>
<keyword evidence="2" id="KW-1185">Reference proteome</keyword>
<dbReference type="KEGG" id="kla:KLLA0_D07436g"/>
<dbReference type="InParanoid" id="Q6CRP5"/>
<sequence>MTTLTFQDTWTSFEGTPTSVRCTTSPHRDPIVSQDRKTALSIAIYLNCGDLSSGDSRTYLQGYCYGIEFVGRVQSTPKSNEVCVADLIESNDHQIHDLIHKVTRILVLKYHRPCYVQIASKTAEFTLNGADQINMLQNITKCIDRNVK</sequence>
<dbReference type="RefSeq" id="XP_453394.1">
    <property type="nucleotide sequence ID" value="XM_453394.1"/>
</dbReference>
<dbReference type="Proteomes" id="UP000000598">
    <property type="component" value="Chromosome D"/>
</dbReference>
<evidence type="ECO:0000313" key="1">
    <source>
        <dbReference type="EMBL" id="CAH00490.1"/>
    </source>
</evidence>
<accession>Q6CRP5</accession>
<gene>
    <name evidence="1" type="ORF">KLLA0_D07436g</name>
</gene>
<dbReference type="Pfam" id="PF10448">
    <property type="entry name" value="POC3_POC4"/>
    <property type="match status" value="1"/>
</dbReference>
<dbReference type="PaxDb" id="284590-Q6CRP5"/>
<evidence type="ECO:0000313" key="2">
    <source>
        <dbReference type="Proteomes" id="UP000000598"/>
    </source>
</evidence>